<dbReference type="HOGENOM" id="CLU_139732_0_0_14"/>
<proteinExistence type="predicted"/>
<evidence type="ECO:0000313" key="1">
    <source>
        <dbReference type="EMBL" id="AEW45203.1"/>
    </source>
</evidence>
<dbReference type="OrthoDB" id="9854297at2"/>
<accession>H6N6D1</accession>
<dbReference type="KEGG" id="mhe:MHC_01685"/>
<dbReference type="AlphaFoldDB" id="H6N6D1"/>
<dbReference type="STRING" id="1111676.MHC_01685"/>
<evidence type="ECO:0000313" key="2">
    <source>
        <dbReference type="Proteomes" id="UP000009135"/>
    </source>
</evidence>
<organism evidence="1 2">
    <name type="scientific">Mycoplasma haemocanis (strain Illinois)</name>
    <dbReference type="NCBI Taxonomy" id="1111676"/>
    <lineage>
        <taxon>Bacteria</taxon>
        <taxon>Bacillati</taxon>
        <taxon>Mycoplasmatota</taxon>
        <taxon>Mollicutes</taxon>
        <taxon>Mycoplasmataceae</taxon>
        <taxon>Mycoplasma</taxon>
    </lineage>
</organism>
<dbReference type="EMBL" id="CP003199">
    <property type="protein sequence ID" value="AEW45203.1"/>
    <property type="molecule type" value="Genomic_DNA"/>
</dbReference>
<name>H6N6D1_MYCHN</name>
<dbReference type="Proteomes" id="UP000009135">
    <property type="component" value="Chromosome"/>
</dbReference>
<reference evidence="1 2" key="1">
    <citation type="journal article" date="2012" name="J. Bacteriol.">
        <title>Complete genome sequence of Mycoplasma haemocanis strain Illinois.</title>
        <authorList>
            <person name="do Nascimento N.C."/>
            <person name="Guimaraes A.M."/>
            <person name="Santos A.P."/>
            <person name="Sanmiguel P.J."/>
            <person name="Messick J.B."/>
        </authorList>
    </citation>
    <scope>NUCLEOTIDE SEQUENCE [LARGE SCALE GENOMIC DNA]</scope>
    <source>
        <strain evidence="1 2">Illinois</strain>
    </source>
</reference>
<keyword evidence="2" id="KW-1185">Reference proteome</keyword>
<protein>
    <submittedName>
        <fullName evidence="1">Uncharacterized protein</fullName>
    </submittedName>
</protein>
<sequence length="123" mass="13871">MSNLPLIGSIVAVGGTAVAGGVAMELSKPRNQHISLAKNQGSSSLEMPKRCELFYIQSSNDLTVKKIEESDLRKQTDDSDFWKKVESNCDVKGRSYVAQRYVQGVKKWVYEETDQEKQWKVID</sequence>
<gene>
    <name evidence="1" type="ordered locus">MHC_01685</name>
</gene>